<accession>A0A3N1GU77</accession>
<sequence>MIPRSRVNAAACSMVATLAACVLAGCGEPGHVRCSDREEQRVEVLARLPILQARPSSTEAADAYSGCGEDDSGDAIAPYAAQRYRSTLAEPDIRSFYWDELMKDGWRNASPAIPPEIAPSLAFQRGVSCLVKDVDGAEAVFTISFDPPPSASPSPVAPMTYTVEATDGKPVLSGC</sequence>
<evidence type="ECO:0000313" key="2">
    <source>
        <dbReference type="EMBL" id="ROP33666.1"/>
    </source>
</evidence>
<proteinExistence type="predicted"/>
<reference evidence="2 3" key="1">
    <citation type="submission" date="2018-11" db="EMBL/GenBank/DDBJ databases">
        <title>Sequencing the genomes of 1000 actinobacteria strains.</title>
        <authorList>
            <person name="Klenk H.-P."/>
        </authorList>
    </citation>
    <scope>NUCLEOTIDE SEQUENCE [LARGE SCALE GENOMIC DNA]</scope>
    <source>
        <strain evidence="2 3">DSM 43634</strain>
    </source>
</reference>
<organism evidence="2 3">
    <name type="scientific">Couchioplanes caeruleus</name>
    <dbReference type="NCBI Taxonomy" id="56438"/>
    <lineage>
        <taxon>Bacteria</taxon>
        <taxon>Bacillati</taxon>
        <taxon>Actinomycetota</taxon>
        <taxon>Actinomycetes</taxon>
        <taxon>Micromonosporales</taxon>
        <taxon>Micromonosporaceae</taxon>
        <taxon>Couchioplanes</taxon>
    </lineage>
</organism>
<gene>
    <name evidence="2" type="ORF">EDD30_6692</name>
</gene>
<dbReference type="RefSeq" id="WP_143162937.1">
    <property type="nucleotide sequence ID" value="NZ_RJKL01000001.1"/>
</dbReference>
<feature type="chain" id="PRO_5018120575" description="Lipoprotein" evidence="1">
    <location>
        <begin position="25"/>
        <end position="175"/>
    </location>
</feature>
<evidence type="ECO:0008006" key="4">
    <source>
        <dbReference type="Google" id="ProtNLM"/>
    </source>
</evidence>
<dbReference type="Proteomes" id="UP000271683">
    <property type="component" value="Unassembled WGS sequence"/>
</dbReference>
<name>A0A3N1GU77_9ACTN</name>
<dbReference type="EMBL" id="RJKL01000001">
    <property type="protein sequence ID" value="ROP33666.1"/>
    <property type="molecule type" value="Genomic_DNA"/>
</dbReference>
<evidence type="ECO:0000256" key="1">
    <source>
        <dbReference type="SAM" id="SignalP"/>
    </source>
</evidence>
<protein>
    <recommendedName>
        <fullName evidence="4">Lipoprotein</fullName>
    </recommendedName>
</protein>
<feature type="signal peptide" evidence="1">
    <location>
        <begin position="1"/>
        <end position="24"/>
    </location>
</feature>
<dbReference type="PROSITE" id="PS51257">
    <property type="entry name" value="PROKAR_LIPOPROTEIN"/>
    <property type="match status" value="1"/>
</dbReference>
<keyword evidence="1" id="KW-0732">Signal</keyword>
<dbReference type="AlphaFoldDB" id="A0A3N1GU77"/>
<evidence type="ECO:0000313" key="3">
    <source>
        <dbReference type="Proteomes" id="UP000271683"/>
    </source>
</evidence>
<comment type="caution">
    <text evidence="2">The sequence shown here is derived from an EMBL/GenBank/DDBJ whole genome shotgun (WGS) entry which is preliminary data.</text>
</comment>